<feature type="compositionally biased region" description="Polar residues" evidence="1">
    <location>
        <begin position="29"/>
        <end position="38"/>
    </location>
</feature>
<dbReference type="AlphaFoldDB" id="A0A9P4GVH3"/>
<protein>
    <submittedName>
        <fullName evidence="2">Uncharacterized protein</fullName>
    </submittedName>
</protein>
<name>A0A9P4GVH3_9PLEO</name>
<accession>A0A9P4GVH3</accession>
<organism evidence="2 3">
    <name type="scientific">Setomelanomma holmii</name>
    <dbReference type="NCBI Taxonomy" id="210430"/>
    <lineage>
        <taxon>Eukaryota</taxon>
        <taxon>Fungi</taxon>
        <taxon>Dikarya</taxon>
        <taxon>Ascomycota</taxon>
        <taxon>Pezizomycotina</taxon>
        <taxon>Dothideomycetes</taxon>
        <taxon>Pleosporomycetidae</taxon>
        <taxon>Pleosporales</taxon>
        <taxon>Pleosporineae</taxon>
        <taxon>Phaeosphaeriaceae</taxon>
        <taxon>Setomelanomma</taxon>
    </lineage>
</organism>
<evidence type="ECO:0000256" key="1">
    <source>
        <dbReference type="SAM" id="MobiDB-lite"/>
    </source>
</evidence>
<gene>
    <name evidence="2" type="ORF">EK21DRAFT_82537</name>
</gene>
<keyword evidence="3" id="KW-1185">Reference proteome</keyword>
<sequence>MHSPPLPMDIDPSPSRRRKRAASDASPSVTAPTANDNTPQIVTRRRHRRRNVAATVWGNDLPLTPSTAFTVAYPNTTTTAAHPTPAPFNIYKSLLRHPNLFFQFAIRLPLPSMLDLYAIDKEFHYRLNKFSVSLMHDYARYHAPLASYIFSWVLYPELCISDPMLRPMDGRSWLARDVPGFRWVGMVLWRQGVVRGILTELAVAGHRVPAGMEGAVCKFWVVMEVNSTRMREAFLRDTEVWSDQDLLLVQMLLVKLDMRFSDPTVGNGACALSHMLLTQKSLSALWYVLTGKVRLTYDTTTDLVVRTYLTGELDLDALPWLDDEVENGVPEEWWGIQTREGWHSDGGKMESAVDMVIAEGIRRGLHVQQNLLDFVLYGYLEENGKNAKVARRWRADRKVVEKDGWPGKEERDTVIKRLNEQFGIATGGGHDAMDMSA</sequence>
<evidence type="ECO:0000313" key="3">
    <source>
        <dbReference type="Proteomes" id="UP000799777"/>
    </source>
</evidence>
<dbReference type="Proteomes" id="UP000799777">
    <property type="component" value="Unassembled WGS sequence"/>
</dbReference>
<reference evidence="2" key="1">
    <citation type="journal article" date="2020" name="Stud. Mycol.">
        <title>101 Dothideomycetes genomes: a test case for predicting lifestyles and emergence of pathogens.</title>
        <authorList>
            <person name="Haridas S."/>
            <person name="Albert R."/>
            <person name="Binder M."/>
            <person name="Bloem J."/>
            <person name="Labutti K."/>
            <person name="Salamov A."/>
            <person name="Andreopoulos B."/>
            <person name="Baker S."/>
            <person name="Barry K."/>
            <person name="Bills G."/>
            <person name="Bluhm B."/>
            <person name="Cannon C."/>
            <person name="Castanera R."/>
            <person name="Culley D."/>
            <person name="Daum C."/>
            <person name="Ezra D."/>
            <person name="Gonzalez J."/>
            <person name="Henrissat B."/>
            <person name="Kuo A."/>
            <person name="Liang C."/>
            <person name="Lipzen A."/>
            <person name="Lutzoni F."/>
            <person name="Magnuson J."/>
            <person name="Mondo S."/>
            <person name="Nolan M."/>
            <person name="Ohm R."/>
            <person name="Pangilinan J."/>
            <person name="Park H.-J."/>
            <person name="Ramirez L."/>
            <person name="Alfaro M."/>
            <person name="Sun H."/>
            <person name="Tritt A."/>
            <person name="Yoshinaga Y."/>
            <person name="Zwiers L.-H."/>
            <person name="Turgeon B."/>
            <person name="Goodwin S."/>
            <person name="Spatafora J."/>
            <person name="Crous P."/>
            <person name="Grigoriev I."/>
        </authorList>
    </citation>
    <scope>NUCLEOTIDE SEQUENCE</scope>
    <source>
        <strain evidence="2">CBS 110217</strain>
    </source>
</reference>
<proteinExistence type="predicted"/>
<evidence type="ECO:0000313" key="2">
    <source>
        <dbReference type="EMBL" id="KAF2022735.1"/>
    </source>
</evidence>
<feature type="region of interest" description="Disordered" evidence="1">
    <location>
        <begin position="1"/>
        <end position="38"/>
    </location>
</feature>
<dbReference type="EMBL" id="ML978458">
    <property type="protein sequence ID" value="KAF2022735.1"/>
    <property type="molecule type" value="Genomic_DNA"/>
</dbReference>
<dbReference type="OrthoDB" id="4966at2759"/>
<comment type="caution">
    <text evidence="2">The sequence shown here is derived from an EMBL/GenBank/DDBJ whole genome shotgun (WGS) entry which is preliminary data.</text>
</comment>